<evidence type="ECO:0000313" key="1">
    <source>
        <dbReference type="EMBL" id="AFQ68258.1"/>
    </source>
</evidence>
<protein>
    <submittedName>
        <fullName evidence="1">Uncharacterized protein</fullName>
    </submittedName>
</protein>
<dbReference type="AlphaFoldDB" id="A0A1L1V6B0"/>
<name>A0A1L1V6B0_9MYCO</name>
<reference evidence="1" key="1">
    <citation type="submission" date="2011-03" db="EMBL/GenBank/DDBJ databases">
        <authorList>
            <person name="Lee H."/>
        </authorList>
    </citation>
    <scope>NUCLEOTIDE SEQUENCE</scope>
    <source>
        <strain evidence="1">MOTT90</strain>
        <plasmid evidence="1">pM90</plasmid>
    </source>
</reference>
<keyword evidence="1" id="KW-0614">Plasmid</keyword>
<geneLocation type="plasmid" evidence="1">
    <name>pM90</name>
</geneLocation>
<dbReference type="EMBL" id="JF699753">
    <property type="protein sequence ID" value="AFQ68258.1"/>
    <property type="molecule type" value="Genomic_DNA"/>
</dbReference>
<accession>A0A1L1V6B0</accession>
<proteinExistence type="predicted"/>
<organism evidence="1">
    <name type="scientific">Mycobacterium sp. MOTT-90</name>
    <dbReference type="NCBI Taxonomy" id="1069227"/>
    <lineage>
        <taxon>Bacteria</taxon>
        <taxon>Bacillati</taxon>
        <taxon>Actinomycetota</taxon>
        <taxon>Actinomycetes</taxon>
        <taxon>Mycobacteriales</taxon>
        <taxon>Mycobacteriaceae</taxon>
        <taxon>Mycobacterium</taxon>
    </lineage>
</organism>
<sequence>MKPQLQVGHWYLVHVEGKHTSVRAYMEGGWYPRDPWPTKALCEMSRVGNPYHPDDIELPDKPDVTEIDRALIEQHYPAAKTHPLIAGAIYNMAMGLCLANGKEWNWELPDADPQPHIDSLVLACSVLTDMVGPNGVVRDITDMEATSGPPMGWFRPRKWPSEIIPGAVPLGEIAA</sequence>